<name>J9GZW6_9ZZZZ</name>
<dbReference type="SUPFAM" id="SSF88659">
    <property type="entry name" value="Sigma3 and sigma4 domains of RNA polymerase sigma factors"/>
    <property type="match status" value="1"/>
</dbReference>
<evidence type="ECO:0000256" key="2">
    <source>
        <dbReference type="ARBA" id="ARBA00023015"/>
    </source>
</evidence>
<keyword evidence="2" id="KW-0805">Transcription regulation</keyword>
<dbReference type="Pfam" id="PF04542">
    <property type="entry name" value="Sigma70_r2"/>
    <property type="match status" value="1"/>
</dbReference>
<dbReference type="InterPro" id="IPR014327">
    <property type="entry name" value="RNA_pol_sigma70_bacteroid"/>
</dbReference>
<dbReference type="InterPro" id="IPR014284">
    <property type="entry name" value="RNA_pol_sigma-70_dom"/>
</dbReference>
<dbReference type="Pfam" id="PF08281">
    <property type="entry name" value="Sigma70_r4_2"/>
    <property type="match status" value="1"/>
</dbReference>
<dbReference type="GO" id="GO:0006352">
    <property type="term" value="P:DNA-templated transcription initiation"/>
    <property type="evidence" value="ECO:0007669"/>
    <property type="project" value="InterPro"/>
</dbReference>
<dbReference type="InterPro" id="IPR013249">
    <property type="entry name" value="RNA_pol_sigma70_r4_t2"/>
</dbReference>
<comment type="caution">
    <text evidence="6">The sequence shown here is derived from an EMBL/GenBank/DDBJ whole genome shotgun (WGS) entry which is preliminary data.</text>
</comment>
<dbReference type="Gene3D" id="1.10.10.10">
    <property type="entry name" value="Winged helix-like DNA-binding domain superfamily/Winged helix DNA-binding domain"/>
    <property type="match status" value="1"/>
</dbReference>
<dbReference type="InterPro" id="IPR013325">
    <property type="entry name" value="RNA_pol_sigma_r2"/>
</dbReference>
<evidence type="ECO:0000256" key="4">
    <source>
        <dbReference type="ARBA" id="ARBA00023163"/>
    </source>
</evidence>
<dbReference type="AlphaFoldDB" id="J9GZW6"/>
<dbReference type="GO" id="GO:0003677">
    <property type="term" value="F:DNA binding"/>
    <property type="evidence" value="ECO:0007669"/>
    <property type="project" value="InterPro"/>
</dbReference>
<gene>
    <name evidence="6" type="ORF">EVA_03007</name>
</gene>
<dbReference type="EMBL" id="AMCI01000518">
    <property type="protein sequence ID" value="EJX08883.1"/>
    <property type="molecule type" value="Genomic_DNA"/>
</dbReference>
<keyword evidence="3" id="KW-0731">Sigma factor</keyword>
<evidence type="ECO:0000313" key="6">
    <source>
        <dbReference type="EMBL" id="EJX08883.1"/>
    </source>
</evidence>
<keyword evidence="4" id="KW-0804">Transcription</keyword>
<dbReference type="Gene3D" id="1.10.1740.10">
    <property type="match status" value="1"/>
</dbReference>
<evidence type="ECO:0000256" key="3">
    <source>
        <dbReference type="ARBA" id="ARBA00023082"/>
    </source>
</evidence>
<comment type="similarity">
    <text evidence="1">Belongs to the sigma-70 factor family. ECF subfamily.</text>
</comment>
<dbReference type="InterPro" id="IPR036388">
    <property type="entry name" value="WH-like_DNA-bd_sf"/>
</dbReference>
<dbReference type="PANTHER" id="PTHR43133:SF46">
    <property type="entry name" value="RNA POLYMERASE SIGMA-70 FACTOR ECF SUBFAMILY"/>
    <property type="match status" value="1"/>
</dbReference>
<dbReference type="SMART" id="SM00421">
    <property type="entry name" value="HTH_LUXR"/>
    <property type="match status" value="1"/>
</dbReference>
<organism evidence="6">
    <name type="scientific">gut metagenome</name>
    <dbReference type="NCBI Taxonomy" id="749906"/>
    <lineage>
        <taxon>unclassified sequences</taxon>
        <taxon>metagenomes</taxon>
        <taxon>organismal metagenomes</taxon>
    </lineage>
</organism>
<protein>
    <submittedName>
        <fullName evidence="6">RNA polymerase ECF-type sigma factor</fullName>
    </submittedName>
</protein>
<evidence type="ECO:0000259" key="5">
    <source>
        <dbReference type="SMART" id="SM00421"/>
    </source>
</evidence>
<feature type="domain" description="HTH luxR-type" evidence="5">
    <location>
        <begin position="135"/>
        <end position="189"/>
    </location>
</feature>
<evidence type="ECO:0000256" key="1">
    <source>
        <dbReference type="ARBA" id="ARBA00010641"/>
    </source>
</evidence>
<proteinExistence type="inferred from homology"/>
<reference evidence="6" key="1">
    <citation type="journal article" date="2012" name="PLoS ONE">
        <title>Gene sets for utilization of primary and secondary nutrition supplies in the distal gut of endangered iberian lynx.</title>
        <authorList>
            <person name="Alcaide M."/>
            <person name="Messina E."/>
            <person name="Richter M."/>
            <person name="Bargiela R."/>
            <person name="Peplies J."/>
            <person name="Huws S.A."/>
            <person name="Newbold C.J."/>
            <person name="Golyshin P.N."/>
            <person name="Simon M.A."/>
            <person name="Lopez G."/>
            <person name="Yakimov M.M."/>
            <person name="Ferrer M."/>
        </authorList>
    </citation>
    <scope>NUCLEOTIDE SEQUENCE</scope>
</reference>
<dbReference type="NCBIfam" id="TIGR02937">
    <property type="entry name" value="sigma70-ECF"/>
    <property type="match status" value="1"/>
</dbReference>
<dbReference type="NCBIfam" id="TIGR02985">
    <property type="entry name" value="Sig70_bacteroi1"/>
    <property type="match status" value="1"/>
</dbReference>
<dbReference type="PANTHER" id="PTHR43133">
    <property type="entry name" value="RNA POLYMERASE ECF-TYPE SIGMA FACTO"/>
    <property type="match status" value="1"/>
</dbReference>
<dbReference type="InterPro" id="IPR013324">
    <property type="entry name" value="RNA_pol_sigma_r3/r4-like"/>
</dbReference>
<dbReference type="GO" id="GO:0016987">
    <property type="term" value="F:sigma factor activity"/>
    <property type="evidence" value="ECO:0007669"/>
    <property type="project" value="UniProtKB-KW"/>
</dbReference>
<dbReference type="InterPro" id="IPR007627">
    <property type="entry name" value="RNA_pol_sigma70_r2"/>
</dbReference>
<dbReference type="InterPro" id="IPR039425">
    <property type="entry name" value="RNA_pol_sigma-70-like"/>
</dbReference>
<dbReference type="InterPro" id="IPR000792">
    <property type="entry name" value="Tscrpt_reg_LuxR_C"/>
</dbReference>
<accession>J9GZW6</accession>
<dbReference type="SUPFAM" id="SSF88946">
    <property type="entry name" value="Sigma2 domain of RNA polymerase sigma factors"/>
    <property type="match status" value="1"/>
</dbReference>
<sequence>MKKDTHILPTSTEEAQLVARLVEGDEQAFCILYANYKKRLCYFALKFLKSDEYVEDIFQDVFTQIWQGRQFIHPHLPFSAYLYTLIRNRVLNELRSMEKEHTLREHLMQHAIDCTHTTQEDVLAHDLQSVVQKAFEHMTARQREVFQLSREGQLSYKEIAERLGLSVHTVHEHIADSLRILRRYLVKYGETHADLLLLLWLLKS</sequence>